<organism evidence="2 3">
    <name type="scientific">Glycomyces artemisiae</name>
    <dbReference type="NCBI Taxonomy" id="1076443"/>
    <lineage>
        <taxon>Bacteria</taxon>
        <taxon>Bacillati</taxon>
        <taxon>Actinomycetota</taxon>
        <taxon>Actinomycetes</taxon>
        <taxon>Glycomycetales</taxon>
        <taxon>Glycomycetaceae</taxon>
        <taxon>Glycomyces</taxon>
    </lineage>
</organism>
<evidence type="ECO:0000313" key="3">
    <source>
        <dbReference type="Proteomes" id="UP000238176"/>
    </source>
</evidence>
<gene>
    <name evidence="2" type="ORF">B0I28_109138</name>
</gene>
<protein>
    <submittedName>
        <fullName evidence="2">Uncharacterized protein</fullName>
    </submittedName>
</protein>
<dbReference type="EMBL" id="PVTJ01000009">
    <property type="protein sequence ID" value="PRY56489.1"/>
    <property type="molecule type" value="Genomic_DNA"/>
</dbReference>
<dbReference type="AlphaFoldDB" id="A0A2T0UEY1"/>
<dbReference type="Proteomes" id="UP000238176">
    <property type="component" value="Unassembled WGS sequence"/>
</dbReference>
<name>A0A2T0UEY1_9ACTN</name>
<evidence type="ECO:0000313" key="2">
    <source>
        <dbReference type="EMBL" id="PRY56489.1"/>
    </source>
</evidence>
<sequence length="67" mass="7089">MAATESDRPGGAPNSGTKPTDRPRAVSSFQDPVRLDRAARILQYALSREGLTIADLCVPGVEHARAA</sequence>
<comment type="caution">
    <text evidence="2">The sequence shown here is derived from an EMBL/GenBank/DDBJ whole genome shotgun (WGS) entry which is preliminary data.</text>
</comment>
<dbReference type="RefSeq" id="WP_106365913.1">
    <property type="nucleotide sequence ID" value="NZ_PVTJ01000009.1"/>
</dbReference>
<proteinExistence type="predicted"/>
<feature type="region of interest" description="Disordered" evidence="1">
    <location>
        <begin position="1"/>
        <end position="31"/>
    </location>
</feature>
<keyword evidence="3" id="KW-1185">Reference proteome</keyword>
<accession>A0A2T0UEY1</accession>
<reference evidence="2 3" key="1">
    <citation type="submission" date="2018-03" db="EMBL/GenBank/DDBJ databases">
        <title>Genomic Encyclopedia of Type Strains, Phase III (KMG-III): the genomes of soil and plant-associated and newly described type strains.</title>
        <authorList>
            <person name="Whitman W."/>
        </authorList>
    </citation>
    <scope>NUCLEOTIDE SEQUENCE [LARGE SCALE GENOMIC DNA]</scope>
    <source>
        <strain evidence="2 3">CGMCC 4.7067</strain>
    </source>
</reference>
<evidence type="ECO:0000256" key="1">
    <source>
        <dbReference type="SAM" id="MobiDB-lite"/>
    </source>
</evidence>